<dbReference type="GO" id="GO:0008685">
    <property type="term" value="F:2-C-methyl-D-erythritol 2,4-cyclodiphosphate synthase activity"/>
    <property type="evidence" value="ECO:0007669"/>
    <property type="project" value="InterPro"/>
</dbReference>
<dbReference type="InterPro" id="IPR003526">
    <property type="entry name" value="MECDP_synthase"/>
</dbReference>
<dbReference type="HAMAP" id="MF_00108">
    <property type="entry name" value="IspD"/>
    <property type="match status" value="1"/>
</dbReference>
<comment type="similarity">
    <text evidence="2">Belongs to the IspD/TarI cytidylyltransferase family. IspD subfamily.</text>
</comment>
<dbReference type="Gene3D" id="3.90.550.10">
    <property type="entry name" value="Spore Coat Polysaccharide Biosynthesis Protein SpsA, Chain A"/>
    <property type="match status" value="1"/>
</dbReference>
<dbReference type="SUPFAM" id="SSF53448">
    <property type="entry name" value="Nucleotide-diphospho-sugar transferases"/>
    <property type="match status" value="1"/>
</dbReference>
<dbReference type="NCBIfam" id="TIGR00453">
    <property type="entry name" value="ispD"/>
    <property type="match status" value="1"/>
</dbReference>
<dbReference type="GO" id="GO:0016114">
    <property type="term" value="P:terpenoid biosynthetic process"/>
    <property type="evidence" value="ECO:0007669"/>
    <property type="project" value="InterPro"/>
</dbReference>
<dbReference type="FunFam" id="3.90.550.10:FF:000003">
    <property type="entry name" value="2-C-methyl-D-erythritol 4-phosphate cytidylyltransferase"/>
    <property type="match status" value="1"/>
</dbReference>
<evidence type="ECO:0000256" key="5">
    <source>
        <dbReference type="ARBA" id="ARBA00022695"/>
    </source>
</evidence>
<evidence type="ECO:0000256" key="4">
    <source>
        <dbReference type="ARBA" id="ARBA00022679"/>
    </source>
</evidence>
<keyword evidence="6" id="KW-0414">Isoprene biosynthesis</keyword>
<comment type="pathway">
    <text evidence="1">Isoprenoid biosynthesis; isopentenyl diphosphate biosynthesis via DXP pathway; isopentenyl diphosphate from 1-deoxy-D-xylulose 5-phosphate: step 2/6.</text>
</comment>
<evidence type="ECO:0000256" key="2">
    <source>
        <dbReference type="ARBA" id="ARBA00009789"/>
    </source>
</evidence>
<evidence type="ECO:0000256" key="3">
    <source>
        <dbReference type="ARBA" id="ARBA00012526"/>
    </source>
</evidence>
<protein>
    <recommendedName>
        <fullName evidence="3">2-C-methyl-D-erythritol 4-phosphate cytidylyltransferase</fullName>
        <ecNumber evidence="3">2.7.7.60</ecNumber>
    </recommendedName>
</protein>
<dbReference type="HAMAP" id="MF_00107">
    <property type="entry name" value="IspF"/>
    <property type="match status" value="1"/>
</dbReference>
<organism evidence="9">
    <name type="scientific">freshwater metagenome</name>
    <dbReference type="NCBI Taxonomy" id="449393"/>
    <lineage>
        <taxon>unclassified sequences</taxon>
        <taxon>metagenomes</taxon>
        <taxon>ecological metagenomes</taxon>
    </lineage>
</organism>
<dbReference type="EMBL" id="CAFBMB010000133">
    <property type="protein sequence ID" value="CAB4908182.1"/>
    <property type="molecule type" value="Genomic_DNA"/>
</dbReference>
<gene>
    <name evidence="9" type="ORF">UFOPK3516_01322</name>
</gene>
<dbReference type="CDD" id="cd02516">
    <property type="entry name" value="CDP-ME_synthetase"/>
    <property type="match status" value="1"/>
</dbReference>
<accession>A0A6J7GJL8</accession>
<dbReference type="PANTHER" id="PTHR32125">
    <property type="entry name" value="2-C-METHYL-D-ERYTHRITOL 4-PHOSPHATE CYTIDYLYLTRANSFERASE, CHLOROPLASTIC"/>
    <property type="match status" value="1"/>
</dbReference>
<evidence type="ECO:0000256" key="6">
    <source>
        <dbReference type="ARBA" id="ARBA00023229"/>
    </source>
</evidence>
<dbReference type="Pfam" id="PF01128">
    <property type="entry name" value="IspD"/>
    <property type="match status" value="1"/>
</dbReference>
<proteinExistence type="inferred from homology"/>
<dbReference type="InterPro" id="IPR018294">
    <property type="entry name" value="ISPD_synthase_CS"/>
</dbReference>
<evidence type="ECO:0000256" key="1">
    <source>
        <dbReference type="ARBA" id="ARBA00004787"/>
    </source>
</evidence>
<dbReference type="InterPro" id="IPR036571">
    <property type="entry name" value="MECDP_synthase_sf"/>
</dbReference>
<dbReference type="InterPro" id="IPR050088">
    <property type="entry name" value="IspD/TarI_cytidylyltransf_bact"/>
</dbReference>
<keyword evidence="5" id="KW-0548">Nucleotidyltransferase</keyword>
<evidence type="ECO:0000259" key="8">
    <source>
        <dbReference type="Pfam" id="PF02542"/>
    </source>
</evidence>
<reference evidence="9" key="1">
    <citation type="submission" date="2020-05" db="EMBL/GenBank/DDBJ databases">
        <authorList>
            <person name="Chiriac C."/>
            <person name="Salcher M."/>
            <person name="Ghai R."/>
            <person name="Kavagutti S V."/>
        </authorList>
    </citation>
    <scope>NUCLEOTIDE SEQUENCE</scope>
</reference>
<evidence type="ECO:0000256" key="7">
    <source>
        <dbReference type="ARBA" id="ARBA00023268"/>
    </source>
</evidence>
<name>A0A6J7GJL8_9ZZZZ</name>
<keyword evidence="7" id="KW-0511">Multifunctional enzyme</keyword>
<dbReference type="PANTHER" id="PTHR32125:SF4">
    <property type="entry name" value="2-C-METHYL-D-ERYTHRITOL 4-PHOSPHATE CYTIDYLYLTRANSFERASE, CHLOROPLASTIC"/>
    <property type="match status" value="1"/>
</dbReference>
<dbReference type="PROSITE" id="PS01295">
    <property type="entry name" value="ISPD"/>
    <property type="match status" value="1"/>
</dbReference>
<dbReference type="GO" id="GO:0050518">
    <property type="term" value="F:2-C-methyl-D-erythritol 4-phosphate cytidylyltransferase activity"/>
    <property type="evidence" value="ECO:0007669"/>
    <property type="project" value="UniProtKB-EC"/>
</dbReference>
<dbReference type="InterPro" id="IPR001228">
    <property type="entry name" value="IspD"/>
</dbReference>
<dbReference type="AlphaFoldDB" id="A0A6J7GJL8"/>
<dbReference type="Gene3D" id="3.30.1330.50">
    <property type="entry name" value="2-C-methyl-D-erythritol 2,4-cyclodiphosphate synthase"/>
    <property type="match status" value="1"/>
</dbReference>
<keyword evidence="4" id="KW-0808">Transferase</keyword>
<dbReference type="Pfam" id="PF02542">
    <property type="entry name" value="YgbB"/>
    <property type="match status" value="1"/>
</dbReference>
<dbReference type="CDD" id="cd00554">
    <property type="entry name" value="MECDP_synthase"/>
    <property type="match status" value="1"/>
</dbReference>
<dbReference type="EC" id="2.7.7.60" evidence="3"/>
<feature type="domain" description="2-C-methyl-D-erythritol 2,4-cyclodiphosphate synthase" evidence="8">
    <location>
        <begin position="238"/>
        <end position="387"/>
    </location>
</feature>
<dbReference type="InterPro" id="IPR029044">
    <property type="entry name" value="Nucleotide-diphossugar_trans"/>
</dbReference>
<sequence>MSHDSPRVAVIVVAAGSGVRLGQSIPKAFVELAGMTLLERAVGALGHLSQGVQVIVVVPADFEAQADDVAKRALSESDCIHLITVGGATRHESVQAGLSLLAPSVDTVLVHDAARSLTPGDVFERVIAGVATSGHGVIPTVPIADTIKTVSHSQVTGTVDRSTLVAVQTPQGFPRRDLEHAYAHAGGADFTDDAGVFSNAGLTVETCPGDANSFKITTPSDLTRANTLLLGVDGASLRTGTATDTHAFGEAMGLRLAGLDWPNEHVLSGHSDGDAVAHAIVDALLVAAGLGDIGGMVGIDDPAYAGASGEIFVREAVRGLAEAGFTAVNVTAQLIGNRPRFAARRLEAEQVLSGWVGAPVTLSATTTDGLGLTGEGRGISVIATALISHNA</sequence>
<dbReference type="SUPFAM" id="SSF69765">
    <property type="entry name" value="IpsF-like"/>
    <property type="match status" value="1"/>
</dbReference>
<dbReference type="GO" id="GO:0019288">
    <property type="term" value="P:isopentenyl diphosphate biosynthetic process, methylerythritol 4-phosphate pathway"/>
    <property type="evidence" value="ECO:0007669"/>
    <property type="project" value="UniProtKB-UniPathway"/>
</dbReference>
<evidence type="ECO:0000313" key="9">
    <source>
        <dbReference type="EMBL" id="CAB4908182.1"/>
    </source>
</evidence>
<dbReference type="UniPathway" id="UPA00056">
    <property type="reaction ID" value="UER00093"/>
</dbReference>
<dbReference type="InterPro" id="IPR034683">
    <property type="entry name" value="IspD/TarI"/>
</dbReference>